<proteinExistence type="predicted"/>
<dbReference type="Proteomes" id="UP000230069">
    <property type="component" value="Unassembled WGS sequence"/>
</dbReference>
<evidence type="ECO:0000313" key="2">
    <source>
        <dbReference type="Proteomes" id="UP000230069"/>
    </source>
</evidence>
<dbReference type="EMBL" id="KZ305111">
    <property type="protein sequence ID" value="PIA26387.1"/>
    <property type="molecule type" value="Genomic_DNA"/>
</dbReference>
<dbReference type="InParanoid" id="A0A2G5C6E9"/>
<organism evidence="1 2">
    <name type="scientific">Aquilegia coerulea</name>
    <name type="common">Rocky mountain columbine</name>
    <dbReference type="NCBI Taxonomy" id="218851"/>
    <lineage>
        <taxon>Eukaryota</taxon>
        <taxon>Viridiplantae</taxon>
        <taxon>Streptophyta</taxon>
        <taxon>Embryophyta</taxon>
        <taxon>Tracheophyta</taxon>
        <taxon>Spermatophyta</taxon>
        <taxon>Magnoliopsida</taxon>
        <taxon>Ranunculales</taxon>
        <taxon>Ranunculaceae</taxon>
        <taxon>Thalictroideae</taxon>
        <taxon>Aquilegia</taxon>
    </lineage>
</organism>
<protein>
    <submittedName>
        <fullName evidence="1">Uncharacterized protein</fullName>
    </submittedName>
</protein>
<accession>A0A2G5C6E9</accession>
<name>A0A2G5C6E9_AQUCA</name>
<reference evidence="1 2" key="1">
    <citation type="submission" date="2017-09" db="EMBL/GenBank/DDBJ databases">
        <title>WGS assembly of Aquilegia coerulea Goldsmith.</title>
        <authorList>
            <person name="Hodges S."/>
            <person name="Kramer E."/>
            <person name="Nordborg M."/>
            <person name="Tomkins J."/>
            <person name="Borevitz J."/>
            <person name="Derieg N."/>
            <person name="Yan J."/>
            <person name="Mihaltcheva S."/>
            <person name="Hayes R.D."/>
            <person name="Rokhsar D."/>
        </authorList>
    </citation>
    <scope>NUCLEOTIDE SEQUENCE [LARGE SCALE GENOMIC DNA]</scope>
    <source>
        <strain evidence="2">cv. Goldsmith</strain>
    </source>
</reference>
<evidence type="ECO:0000313" key="1">
    <source>
        <dbReference type="EMBL" id="PIA26387.1"/>
    </source>
</evidence>
<dbReference type="AlphaFoldDB" id="A0A2G5C6E9"/>
<sequence>MSFRWKNGVPFGESQIRNSSGLCFWWHFLPNLAISTDRHAKMAIEMDHPPRFMEDVGPVSLWAASTSAGLSGAIAAAAASQCFDTA</sequence>
<keyword evidence="2" id="KW-1185">Reference proteome</keyword>
<gene>
    <name evidence="1" type="ORF">AQUCO_09400028v1</name>
</gene>